<evidence type="ECO:0000256" key="3">
    <source>
        <dbReference type="SAM" id="Coils"/>
    </source>
</evidence>
<organism evidence="5">
    <name type="scientific">Euplotes harpa</name>
    <dbReference type="NCBI Taxonomy" id="151035"/>
    <lineage>
        <taxon>Eukaryota</taxon>
        <taxon>Sar</taxon>
        <taxon>Alveolata</taxon>
        <taxon>Ciliophora</taxon>
        <taxon>Intramacronucleata</taxon>
        <taxon>Spirotrichea</taxon>
        <taxon>Hypotrichia</taxon>
        <taxon>Euplotida</taxon>
        <taxon>Euplotidae</taxon>
        <taxon>Euplotes</taxon>
    </lineage>
</organism>
<dbReference type="CDD" id="cd08774">
    <property type="entry name" value="14-3-3"/>
    <property type="match status" value="1"/>
</dbReference>
<evidence type="ECO:0000259" key="4">
    <source>
        <dbReference type="PROSITE" id="PS50017"/>
    </source>
</evidence>
<feature type="site" description="Interaction with phosphoserine on interacting protein" evidence="2">
    <location>
        <position position="125"/>
    </location>
</feature>
<protein>
    <recommendedName>
        <fullName evidence="4">Death domain-containing protein</fullName>
    </recommendedName>
</protein>
<evidence type="ECO:0000313" key="5">
    <source>
        <dbReference type="EMBL" id="CAE0351630.1"/>
    </source>
</evidence>
<dbReference type="InterPro" id="IPR000308">
    <property type="entry name" value="14-3-3"/>
</dbReference>
<dbReference type="InterPro" id="IPR023410">
    <property type="entry name" value="14-3-3_domain"/>
</dbReference>
<comment type="similarity">
    <text evidence="1">Belongs to the 14-3-3 family.</text>
</comment>
<keyword evidence="3" id="KW-0175">Coiled coil</keyword>
<proteinExistence type="inferred from homology"/>
<dbReference type="EMBL" id="HBII01025405">
    <property type="protein sequence ID" value="CAE0351630.1"/>
    <property type="molecule type" value="Transcribed_RNA"/>
</dbReference>
<dbReference type="PRINTS" id="PR00305">
    <property type="entry name" value="1433ZETA"/>
</dbReference>
<reference evidence="5" key="1">
    <citation type="submission" date="2021-01" db="EMBL/GenBank/DDBJ databases">
        <authorList>
            <person name="Corre E."/>
            <person name="Pelletier E."/>
            <person name="Niang G."/>
            <person name="Scheremetjew M."/>
            <person name="Finn R."/>
            <person name="Kale V."/>
            <person name="Holt S."/>
            <person name="Cochrane G."/>
            <person name="Meng A."/>
            <person name="Brown T."/>
            <person name="Cohen L."/>
        </authorList>
    </citation>
    <scope>NUCLEOTIDE SEQUENCE</scope>
    <source>
        <strain evidence="5">FSP1.4</strain>
    </source>
</reference>
<dbReference type="PIRSF" id="PIRSF000868">
    <property type="entry name" value="14-3-3"/>
    <property type="match status" value="1"/>
</dbReference>
<accession>A0A7S3NBB3</accession>
<name>A0A7S3NBB3_9SPIT</name>
<dbReference type="InterPro" id="IPR036815">
    <property type="entry name" value="14-3-3_dom_sf"/>
</dbReference>
<dbReference type="Pfam" id="PF00244">
    <property type="entry name" value="14-3-3"/>
    <property type="match status" value="1"/>
</dbReference>
<dbReference type="SUPFAM" id="SSF48445">
    <property type="entry name" value="14-3-3 protein"/>
    <property type="match status" value="1"/>
</dbReference>
<evidence type="ECO:0000256" key="1">
    <source>
        <dbReference type="ARBA" id="ARBA00006141"/>
    </source>
</evidence>
<dbReference type="AlphaFoldDB" id="A0A7S3NBB3"/>
<feature type="site" description="Interaction with phosphoserine on interacting protein" evidence="2">
    <location>
        <position position="55"/>
    </location>
</feature>
<dbReference type="SMART" id="SM00101">
    <property type="entry name" value="14_3_3"/>
    <property type="match status" value="1"/>
</dbReference>
<sequence>MEKKIFMARVADQSERYEDMVQFLKEIVKDSSEDISSDVRNLLSVGFKNLISSQRSAWKTVQAIEQNKKYAEYSSDCAAYKEKISKELETNCKKVITIVNEHCLPKAGDDEAKVFYLKMIGDYYRYTAETATGDKLAEVTENASKYYQKATEAAASLKPYNSNKLGLALNYSVFYYELKNDSAKACTIAEEALNGARDEIDNMDNEEARDALSIIELLKENLDLWKEEEGGEDNAVEDL</sequence>
<dbReference type="InterPro" id="IPR000488">
    <property type="entry name" value="Death_dom"/>
</dbReference>
<dbReference type="GO" id="GO:0007165">
    <property type="term" value="P:signal transduction"/>
    <property type="evidence" value="ECO:0007669"/>
    <property type="project" value="InterPro"/>
</dbReference>
<evidence type="ECO:0000256" key="2">
    <source>
        <dbReference type="PIRSR" id="PIRSR000868-1"/>
    </source>
</evidence>
<dbReference type="PROSITE" id="PS50017">
    <property type="entry name" value="DEATH_DOMAIN"/>
    <property type="match status" value="1"/>
</dbReference>
<feature type="coiled-coil region" evidence="3">
    <location>
        <begin position="186"/>
        <end position="228"/>
    </location>
</feature>
<dbReference type="PANTHER" id="PTHR18860">
    <property type="entry name" value="14-3-3 PROTEIN"/>
    <property type="match status" value="1"/>
</dbReference>
<gene>
    <name evidence="5" type="ORF">EHAR0213_LOCUS10544</name>
</gene>
<dbReference type="Gene3D" id="1.20.190.20">
    <property type="entry name" value="14-3-3 domain"/>
    <property type="match status" value="1"/>
</dbReference>
<feature type="domain" description="Death" evidence="4">
    <location>
        <begin position="198"/>
        <end position="239"/>
    </location>
</feature>